<dbReference type="InterPro" id="IPR044516">
    <property type="entry name" value="UXS-like"/>
</dbReference>
<dbReference type="SUPFAM" id="SSF51735">
    <property type="entry name" value="NAD(P)-binding Rossmann-fold domains"/>
    <property type="match status" value="1"/>
</dbReference>
<dbReference type="GO" id="GO:0042732">
    <property type="term" value="P:D-xylose metabolic process"/>
    <property type="evidence" value="ECO:0007669"/>
    <property type="project" value="InterPro"/>
</dbReference>
<dbReference type="GO" id="GO:0048040">
    <property type="term" value="F:UDP-glucuronate decarboxylase activity"/>
    <property type="evidence" value="ECO:0007669"/>
    <property type="project" value="TreeGrafter"/>
</dbReference>
<dbReference type="PANTHER" id="PTHR43078:SF6">
    <property type="entry name" value="UDP-GLUCURONIC ACID DECARBOXYLASE 1"/>
    <property type="match status" value="1"/>
</dbReference>
<proteinExistence type="predicted"/>
<dbReference type="InterPro" id="IPR001509">
    <property type="entry name" value="Epimerase_deHydtase"/>
</dbReference>
<keyword evidence="4" id="KW-0456">Lyase</keyword>
<evidence type="ECO:0000256" key="1">
    <source>
        <dbReference type="ARBA" id="ARBA00001911"/>
    </source>
</evidence>
<evidence type="ECO:0000313" key="6">
    <source>
        <dbReference type="EMBL" id="ALN44044.1"/>
    </source>
</evidence>
<dbReference type="EMBL" id="KT893434">
    <property type="protein sequence ID" value="ALN44044.1"/>
    <property type="molecule type" value="Genomic_DNA"/>
</dbReference>
<evidence type="ECO:0000256" key="3">
    <source>
        <dbReference type="ARBA" id="ARBA00023027"/>
    </source>
</evidence>
<accession>A0A0S2CG05</accession>
<evidence type="ECO:0000256" key="2">
    <source>
        <dbReference type="ARBA" id="ARBA00022793"/>
    </source>
</evidence>
<organism evidence="6">
    <name type="scientific">Campylobacter jejuni subsp. jejuni</name>
    <dbReference type="NCBI Taxonomy" id="32022"/>
    <lineage>
        <taxon>Bacteria</taxon>
        <taxon>Pseudomonadati</taxon>
        <taxon>Campylobacterota</taxon>
        <taxon>Epsilonproteobacteria</taxon>
        <taxon>Campylobacterales</taxon>
        <taxon>Campylobacteraceae</taxon>
        <taxon>Campylobacter</taxon>
    </lineage>
</organism>
<reference evidence="6" key="1">
    <citation type="journal article" date="2015" name="PLoS ONE">
        <title>Updated Campylobacter jejuni Capsule PCR Multiplex Typing System and Its Application to Clinical Isolates from South and Southeast Asia.</title>
        <authorList>
            <person name="Poly F."/>
            <person name="Serichantalergs O."/>
            <person name="Kuroiwa J."/>
            <person name="Pootong P."/>
            <person name="Mason C."/>
            <person name="Guerry P."/>
            <person name="Parker C.T."/>
        </authorList>
    </citation>
    <scope>NUCLEOTIDE SEQUENCE</scope>
    <source>
        <strain evidence="6">ATCC 43459</strain>
    </source>
</reference>
<protein>
    <submittedName>
        <fullName evidence="6">NAD-dependent epimerase/dehydratase</fullName>
    </submittedName>
</protein>
<feature type="domain" description="NAD-dependent epimerase/dehydratase" evidence="5">
    <location>
        <begin position="27"/>
        <end position="251"/>
    </location>
</feature>
<dbReference type="GO" id="GO:0005737">
    <property type="term" value="C:cytoplasm"/>
    <property type="evidence" value="ECO:0007669"/>
    <property type="project" value="TreeGrafter"/>
</dbReference>
<dbReference type="InterPro" id="IPR036291">
    <property type="entry name" value="NAD(P)-bd_dom_sf"/>
</dbReference>
<dbReference type="GO" id="GO:0070403">
    <property type="term" value="F:NAD+ binding"/>
    <property type="evidence" value="ECO:0007669"/>
    <property type="project" value="InterPro"/>
</dbReference>
<sequence>MILYEILLEYYKKIKIENLYYLKNKVIFITGANGLLGSNFISYFHYLNNTYNMNISIIAHSYSKPLQWLPVSDNITYLNSDLKDLNIDFHFDYLIHLATYGQPKKILENKLNTILLNTIDYINLLEKARENNATVLFLSSSSIYGEISQDMLPISEEKNGLIPTLALSSIYAESKRMAEVISKIYIDDYKLNIKIIRTAIVYGPGIKANDKRFLGEFIMNALNYNKIQLIDNGKAKRQLLFITDALEMMLNCMLGGKEILYNTAGIFSEENNTIINIAKIIANSTQSKIILPDSDLSIEGTQSLVHLDISKYLNEFPKKEFVSIYEGINLLINWMKKIKNNKGE</sequence>
<evidence type="ECO:0000256" key="4">
    <source>
        <dbReference type="ARBA" id="ARBA00023239"/>
    </source>
</evidence>
<dbReference type="AlphaFoldDB" id="A0A0S2CG05"/>
<name>A0A0S2CG05_CAMJU</name>
<dbReference type="Pfam" id="PF01370">
    <property type="entry name" value="Epimerase"/>
    <property type="match status" value="1"/>
</dbReference>
<keyword evidence="3" id="KW-0520">NAD</keyword>
<dbReference type="Gene3D" id="3.40.50.720">
    <property type="entry name" value="NAD(P)-binding Rossmann-like Domain"/>
    <property type="match status" value="1"/>
</dbReference>
<gene>
    <name evidence="6" type="ORF">HS40.11</name>
</gene>
<dbReference type="PANTHER" id="PTHR43078">
    <property type="entry name" value="UDP-GLUCURONIC ACID DECARBOXYLASE-RELATED"/>
    <property type="match status" value="1"/>
</dbReference>
<comment type="cofactor">
    <cofactor evidence="1">
        <name>NAD(+)</name>
        <dbReference type="ChEBI" id="CHEBI:57540"/>
    </cofactor>
</comment>
<keyword evidence="2" id="KW-0210">Decarboxylase</keyword>
<evidence type="ECO:0000259" key="5">
    <source>
        <dbReference type="Pfam" id="PF01370"/>
    </source>
</evidence>